<dbReference type="Pfam" id="PF09946">
    <property type="entry name" value="DUF2178"/>
    <property type="match status" value="1"/>
</dbReference>
<evidence type="ECO:0000256" key="1">
    <source>
        <dbReference type="SAM" id="Phobius"/>
    </source>
</evidence>
<dbReference type="Proteomes" id="UP000823906">
    <property type="component" value="Unassembled WGS sequence"/>
</dbReference>
<dbReference type="AlphaFoldDB" id="A0A9D2PBA8"/>
<reference evidence="2" key="2">
    <citation type="submission" date="2021-04" db="EMBL/GenBank/DDBJ databases">
        <authorList>
            <person name="Gilroy R."/>
        </authorList>
    </citation>
    <scope>NUCLEOTIDE SEQUENCE</scope>
    <source>
        <strain evidence="2">ChiSjej5B23-2810</strain>
    </source>
</reference>
<comment type="caution">
    <text evidence="2">The sequence shown here is derived from an EMBL/GenBank/DDBJ whole genome shotgun (WGS) entry which is preliminary data.</text>
</comment>
<proteinExistence type="predicted"/>
<evidence type="ECO:0008006" key="4">
    <source>
        <dbReference type="Google" id="ProtNLM"/>
    </source>
</evidence>
<feature type="transmembrane region" description="Helical" evidence="1">
    <location>
        <begin position="38"/>
        <end position="61"/>
    </location>
</feature>
<evidence type="ECO:0000313" key="3">
    <source>
        <dbReference type="Proteomes" id="UP000823906"/>
    </source>
</evidence>
<dbReference type="InterPro" id="IPR019235">
    <property type="entry name" value="DUF2178_TM"/>
</dbReference>
<dbReference type="EMBL" id="DWWN01000042">
    <property type="protein sequence ID" value="HJC45723.1"/>
    <property type="molecule type" value="Genomic_DNA"/>
</dbReference>
<keyword evidence="1" id="KW-0472">Membrane</keyword>
<evidence type="ECO:0000313" key="2">
    <source>
        <dbReference type="EMBL" id="HJC45723.1"/>
    </source>
</evidence>
<sequence>MKIYNKKKFASGVFLLLLGFVRFTPLFAGREWDVKGVFWTAVALLLGVSELVHSLSCTLTKKDRLEELDERNRLVDWKAKSMTLKITQAIYLVLGWIFLIMGVVRQADIVMAVGLGLLFTFPIGMFTELFTSIYYESRN</sequence>
<gene>
    <name evidence="2" type="ORF">H9703_06280</name>
</gene>
<protein>
    <recommendedName>
        <fullName evidence="4">DUF2178 domain-containing protein</fullName>
    </recommendedName>
</protein>
<organism evidence="2 3">
    <name type="scientific">Candidatus Faecalibacterium faecigallinarum</name>
    <dbReference type="NCBI Taxonomy" id="2838577"/>
    <lineage>
        <taxon>Bacteria</taxon>
        <taxon>Bacillati</taxon>
        <taxon>Bacillota</taxon>
        <taxon>Clostridia</taxon>
        <taxon>Eubacteriales</taxon>
        <taxon>Oscillospiraceae</taxon>
        <taxon>Faecalibacterium</taxon>
    </lineage>
</organism>
<name>A0A9D2PBA8_9FIRM</name>
<reference evidence="2" key="1">
    <citation type="journal article" date="2021" name="PeerJ">
        <title>Extensive microbial diversity within the chicken gut microbiome revealed by metagenomics and culture.</title>
        <authorList>
            <person name="Gilroy R."/>
            <person name="Ravi A."/>
            <person name="Getino M."/>
            <person name="Pursley I."/>
            <person name="Horton D.L."/>
            <person name="Alikhan N.F."/>
            <person name="Baker D."/>
            <person name="Gharbi K."/>
            <person name="Hall N."/>
            <person name="Watson M."/>
            <person name="Adriaenssens E.M."/>
            <person name="Foster-Nyarko E."/>
            <person name="Jarju S."/>
            <person name="Secka A."/>
            <person name="Antonio M."/>
            <person name="Oren A."/>
            <person name="Chaudhuri R.R."/>
            <person name="La Ragione R."/>
            <person name="Hildebrand F."/>
            <person name="Pallen M.J."/>
        </authorList>
    </citation>
    <scope>NUCLEOTIDE SEQUENCE</scope>
    <source>
        <strain evidence="2">ChiSjej5B23-2810</strain>
    </source>
</reference>
<feature type="transmembrane region" description="Helical" evidence="1">
    <location>
        <begin position="82"/>
        <end position="103"/>
    </location>
</feature>
<keyword evidence="1" id="KW-0812">Transmembrane</keyword>
<accession>A0A9D2PBA8</accession>
<keyword evidence="1" id="KW-1133">Transmembrane helix</keyword>
<feature type="transmembrane region" description="Helical" evidence="1">
    <location>
        <begin position="109"/>
        <end position="135"/>
    </location>
</feature>